<dbReference type="Pfam" id="PF00171">
    <property type="entry name" value="Aldedh"/>
    <property type="match status" value="1"/>
</dbReference>
<evidence type="ECO:0000259" key="3">
    <source>
        <dbReference type="Pfam" id="PF00171"/>
    </source>
</evidence>
<dbReference type="InterPro" id="IPR015590">
    <property type="entry name" value="Aldehyde_DH_dom"/>
</dbReference>
<dbReference type="FunFam" id="3.40.309.10:FF:000004">
    <property type="entry name" value="Succinate-semialdehyde dehydrogenase I"/>
    <property type="match status" value="1"/>
</dbReference>
<dbReference type="RefSeq" id="WP_116553601.1">
    <property type="nucleotide sequence ID" value="NZ_QCZG01000005.1"/>
</dbReference>
<dbReference type="SUPFAM" id="SSF53720">
    <property type="entry name" value="ALDH-like"/>
    <property type="match status" value="1"/>
</dbReference>
<sequence>MLFINGEWQNSSKGTFNVTNPATGELLGEVADGTREDARNAIKAAETAFESWSSLTAFERSKYLYRAYELMMEKKEHLAQTMTKEQGKPLKAARNEVQYAADFLIWYAEEAKRVYGEILPAPRGDQRFFVLRQPVGVVGAITPWNYPISMLTRKIAPALAAGCTIVLKPAEQTPICAIETFKIFEEAKIPSGVVNLVPTSDPAEVGDELVTNETVKKITFTGSTEIGKMIAEKAGRQVKRVSMELGGHAPFIVFPDADPVHAAKGASLVKFLNTGQACISPNRIFVHKNIIEKFTETLVERVNKMKAGNGLEEGSTIGPLVDEAALNKVDNQVKDAREKGAFVAAGGARYEDDHLKNGYFYAPTVLSNVTTDMLIYREETFGPVAPIISFETEEEVIKMANDTNYGLASYVYTNDMKTAFRMFEKLKFGIVGINDINPTAAAAPFGGMKESGLGREGGKEGILEYLDTKLGGFSI</sequence>
<dbReference type="FunFam" id="3.40.605.10:FF:000026">
    <property type="entry name" value="Aldehyde dehydrogenase, putative"/>
    <property type="match status" value="1"/>
</dbReference>
<organism evidence="4 5">
    <name type="scientific">Pueribacillus theae</name>
    <dbReference type="NCBI Taxonomy" id="2171751"/>
    <lineage>
        <taxon>Bacteria</taxon>
        <taxon>Bacillati</taxon>
        <taxon>Bacillota</taxon>
        <taxon>Bacilli</taxon>
        <taxon>Bacillales</taxon>
        <taxon>Bacillaceae</taxon>
        <taxon>Pueribacillus</taxon>
    </lineage>
</organism>
<reference evidence="4 5" key="1">
    <citation type="submission" date="2018-04" db="EMBL/GenBank/DDBJ databases">
        <title>Camelliibacillus theae gen. nov., sp. nov., isolated from Pu'er tea.</title>
        <authorList>
            <person name="Niu L."/>
        </authorList>
    </citation>
    <scope>NUCLEOTIDE SEQUENCE [LARGE SCALE GENOMIC DNA]</scope>
    <source>
        <strain evidence="4 5">T8</strain>
    </source>
</reference>
<dbReference type="EMBL" id="QCZG01000005">
    <property type="protein sequence ID" value="PWA12820.1"/>
    <property type="molecule type" value="Genomic_DNA"/>
</dbReference>
<dbReference type="FunFam" id="3.40.605.10:FF:000005">
    <property type="entry name" value="Succinate-semialdehyde dehydrogenase I"/>
    <property type="match status" value="1"/>
</dbReference>
<dbReference type="InterPro" id="IPR016162">
    <property type="entry name" value="Ald_DH_N"/>
</dbReference>
<name>A0A2U1K5M3_9BACI</name>
<keyword evidence="5" id="KW-1185">Reference proteome</keyword>
<accession>A0A2U1K5M3</accession>
<dbReference type="Proteomes" id="UP000245998">
    <property type="component" value="Unassembled WGS sequence"/>
</dbReference>
<dbReference type="GO" id="GO:0009450">
    <property type="term" value="P:gamma-aminobutyric acid catabolic process"/>
    <property type="evidence" value="ECO:0007669"/>
    <property type="project" value="TreeGrafter"/>
</dbReference>
<dbReference type="PANTHER" id="PTHR43353">
    <property type="entry name" value="SUCCINATE-SEMIALDEHYDE DEHYDROGENASE, MITOCHONDRIAL"/>
    <property type="match status" value="1"/>
</dbReference>
<dbReference type="AlphaFoldDB" id="A0A2U1K5M3"/>
<dbReference type="Gene3D" id="3.40.309.10">
    <property type="entry name" value="Aldehyde Dehydrogenase, Chain A, domain 2"/>
    <property type="match status" value="1"/>
</dbReference>
<comment type="caution">
    <text evidence="4">The sequence shown here is derived from an EMBL/GenBank/DDBJ whole genome shotgun (WGS) entry which is preliminary data.</text>
</comment>
<dbReference type="InterPro" id="IPR016161">
    <property type="entry name" value="Ald_DH/histidinol_DH"/>
</dbReference>
<dbReference type="Gene3D" id="3.40.605.10">
    <property type="entry name" value="Aldehyde Dehydrogenase, Chain A, domain 1"/>
    <property type="match status" value="1"/>
</dbReference>
<dbReference type="InterPro" id="IPR050740">
    <property type="entry name" value="Aldehyde_DH_Superfamily"/>
</dbReference>
<dbReference type="PANTHER" id="PTHR43353:SF5">
    <property type="entry name" value="SUCCINATE-SEMIALDEHYDE DEHYDROGENASE, MITOCHONDRIAL"/>
    <property type="match status" value="1"/>
</dbReference>
<evidence type="ECO:0000256" key="2">
    <source>
        <dbReference type="ARBA" id="ARBA00023002"/>
    </source>
</evidence>
<keyword evidence="2" id="KW-0560">Oxidoreductase</keyword>
<evidence type="ECO:0000313" key="4">
    <source>
        <dbReference type="EMBL" id="PWA12820.1"/>
    </source>
</evidence>
<gene>
    <name evidence="4" type="ORF">DCC39_04025</name>
</gene>
<evidence type="ECO:0000313" key="5">
    <source>
        <dbReference type="Proteomes" id="UP000245998"/>
    </source>
</evidence>
<dbReference type="InterPro" id="IPR016163">
    <property type="entry name" value="Ald_DH_C"/>
</dbReference>
<dbReference type="CDD" id="cd07103">
    <property type="entry name" value="ALDH_F5_SSADH_GabD"/>
    <property type="match status" value="1"/>
</dbReference>
<comment type="similarity">
    <text evidence="1">Belongs to the aldehyde dehydrogenase family.</text>
</comment>
<evidence type="ECO:0000256" key="1">
    <source>
        <dbReference type="ARBA" id="ARBA00009986"/>
    </source>
</evidence>
<protein>
    <submittedName>
        <fullName evidence="4">Succinate-semialdehyde dehydrogenase (NADP(+))</fullName>
    </submittedName>
</protein>
<dbReference type="OrthoDB" id="9762913at2"/>
<feature type="domain" description="Aldehyde dehydrogenase" evidence="3">
    <location>
        <begin position="8"/>
        <end position="469"/>
    </location>
</feature>
<dbReference type="GO" id="GO:0004777">
    <property type="term" value="F:succinate-semialdehyde dehydrogenase (NAD+) activity"/>
    <property type="evidence" value="ECO:0007669"/>
    <property type="project" value="TreeGrafter"/>
</dbReference>
<proteinExistence type="inferred from homology"/>